<sequence length="194" mass="22433">MLSKVDNLSLDFLNRASLAWVEQEYNRAENEEMKAAPINEYIEVKDVTRPSPDEEKFKFSFTRPETRKQRKTDGTIKLQGVRFEIPSRFRHIHKLHLRYQSWDLSKAYLIDSRRDEKLATIYPQDKTKNASGQRRSLEVTQEKLSKVDTDDSLSKPNAGDSIPPLLKKIMADYAATGLPPAYLPKNNECRGECE</sequence>
<dbReference type="EMBL" id="ATBP01002934">
    <property type="protein sequence ID" value="ETR65328.1"/>
    <property type="molecule type" value="Genomic_DNA"/>
</dbReference>
<accession>A0A1V1NRZ1</accession>
<evidence type="ECO:0000313" key="2">
    <source>
        <dbReference type="EMBL" id="ETR65328.1"/>
    </source>
</evidence>
<organism evidence="2 3">
    <name type="scientific">Candidatus Magnetoglobus multicellularis str. Araruama</name>
    <dbReference type="NCBI Taxonomy" id="890399"/>
    <lineage>
        <taxon>Bacteria</taxon>
        <taxon>Pseudomonadati</taxon>
        <taxon>Thermodesulfobacteriota</taxon>
        <taxon>Desulfobacteria</taxon>
        <taxon>Desulfobacterales</taxon>
        <taxon>Desulfobacteraceae</taxon>
        <taxon>Candidatus Magnetoglobus</taxon>
    </lineage>
</organism>
<evidence type="ECO:0000313" key="3">
    <source>
        <dbReference type="Proteomes" id="UP000189670"/>
    </source>
</evidence>
<protein>
    <submittedName>
        <fullName evidence="2">Uncharacterized protein</fullName>
    </submittedName>
</protein>
<proteinExistence type="predicted"/>
<dbReference type="Proteomes" id="UP000189670">
    <property type="component" value="Unassembled WGS sequence"/>
</dbReference>
<dbReference type="AlphaFoldDB" id="A0A1V1NRZ1"/>
<evidence type="ECO:0000256" key="1">
    <source>
        <dbReference type="SAM" id="MobiDB-lite"/>
    </source>
</evidence>
<feature type="region of interest" description="Disordered" evidence="1">
    <location>
        <begin position="123"/>
        <end position="163"/>
    </location>
</feature>
<comment type="caution">
    <text evidence="2">The sequence shown here is derived from an EMBL/GenBank/DDBJ whole genome shotgun (WGS) entry which is preliminary data.</text>
</comment>
<reference evidence="3" key="1">
    <citation type="submission" date="2012-11" db="EMBL/GenBank/DDBJ databases">
        <authorList>
            <person name="Lucero-Rivera Y.E."/>
            <person name="Tovar-Ramirez D."/>
        </authorList>
    </citation>
    <scope>NUCLEOTIDE SEQUENCE [LARGE SCALE GENOMIC DNA]</scope>
    <source>
        <strain evidence="3">Araruama</strain>
    </source>
</reference>
<gene>
    <name evidence="2" type="ORF">OMM_06082</name>
</gene>
<feature type="compositionally biased region" description="Basic and acidic residues" evidence="1">
    <location>
        <begin position="135"/>
        <end position="153"/>
    </location>
</feature>
<name>A0A1V1NRZ1_9BACT</name>